<sequence length="143" mass="16351">MQKHSRPTIFANLNCNVATPQLSSNQVVGRLQHDMHVWAWHNYGSSTPSHHYIYSATHEFNLSKFGSTQHCRGLKTRLKMLFNRIQELNTSKIKWRSEATSIQSENLGIQRWSPEHRPQTKYGKACTNATIPSSTIVLTAECL</sequence>
<reference evidence="1" key="1">
    <citation type="submission" date="2022-07" db="EMBL/GenBank/DDBJ databases">
        <authorList>
            <person name="Macas J."/>
            <person name="Novak P."/>
            <person name="Neumann P."/>
        </authorList>
    </citation>
    <scope>NUCLEOTIDE SEQUENCE</scope>
</reference>
<organism evidence="1 2">
    <name type="scientific">Cuscuta epithymum</name>
    <dbReference type="NCBI Taxonomy" id="186058"/>
    <lineage>
        <taxon>Eukaryota</taxon>
        <taxon>Viridiplantae</taxon>
        <taxon>Streptophyta</taxon>
        <taxon>Embryophyta</taxon>
        <taxon>Tracheophyta</taxon>
        <taxon>Spermatophyta</taxon>
        <taxon>Magnoliopsida</taxon>
        <taxon>eudicotyledons</taxon>
        <taxon>Gunneridae</taxon>
        <taxon>Pentapetalae</taxon>
        <taxon>asterids</taxon>
        <taxon>lamiids</taxon>
        <taxon>Solanales</taxon>
        <taxon>Convolvulaceae</taxon>
        <taxon>Cuscuteae</taxon>
        <taxon>Cuscuta</taxon>
        <taxon>Cuscuta subgen. Cuscuta</taxon>
    </lineage>
</organism>
<gene>
    <name evidence="1" type="ORF">CEPIT_LOCUS12943</name>
</gene>
<dbReference type="EMBL" id="CAMAPF010000082">
    <property type="protein sequence ID" value="CAH9094619.1"/>
    <property type="molecule type" value="Genomic_DNA"/>
</dbReference>
<keyword evidence="2" id="KW-1185">Reference proteome</keyword>
<protein>
    <submittedName>
        <fullName evidence="1">Uncharacterized protein</fullName>
    </submittedName>
</protein>
<dbReference type="Proteomes" id="UP001152523">
    <property type="component" value="Unassembled WGS sequence"/>
</dbReference>
<evidence type="ECO:0000313" key="2">
    <source>
        <dbReference type="Proteomes" id="UP001152523"/>
    </source>
</evidence>
<evidence type="ECO:0000313" key="1">
    <source>
        <dbReference type="EMBL" id="CAH9094619.1"/>
    </source>
</evidence>
<accession>A0AAV0D7I4</accession>
<comment type="caution">
    <text evidence="1">The sequence shown here is derived from an EMBL/GenBank/DDBJ whole genome shotgun (WGS) entry which is preliminary data.</text>
</comment>
<name>A0AAV0D7I4_9ASTE</name>
<proteinExistence type="predicted"/>
<dbReference type="AlphaFoldDB" id="A0AAV0D7I4"/>